<evidence type="ECO:0000256" key="14">
    <source>
        <dbReference type="ARBA" id="ARBA00023180"/>
    </source>
</evidence>
<keyword evidence="9 18" id="KW-0732">Signal</keyword>
<dbReference type="InterPro" id="IPR046956">
    <property type="entry name" value="RLP23-like"/>
</dbReference>
<feature type="domain" description="Leucine-rich repeat-containing N-terminal plant-type" evidence="19">
    <location>
        <begin position="35"/>
        <end position="76"/>
    </location>
</feature>
<reference evidence="21" key="2">
    <citation type="submission" date="2015-06" db="UniProtKB">
        <authorList>
            <consortium name="EnsemblPlants"/>
        </authorList>
    </citation>
    <scope>IDENTIFICATION</scope>
</reference>
<dbReference type="Pfam" id="PF13855">
    <property type="entry name" value="LRR_8"/>
    <property type="match status" value="2"/>
</dbReference>
<feature type="signal peptide" evidence="18">
    <location>
        <begin position="1"/>
        <end position="21"/>
    </location>
</feature>
<keyword evidence="12 17" id="KW-1133">Transmembrane helix</keyword>
<dbReference type="GO" id="GO:0005886">
    <property type="term" value="C:plasma membrane"/>
    <property type="evidence" value="ECO:0007669"/>
    <property type="project" value="UniProtKB-SubCell"/>
</dbReference>
<dbReference type="Pfam" id="PF08263">
    <property type="entry name" value="LRRNT_2"/>
    <property type="match status" value="1"/>
</dbReference>
<keyword evidence="5" id="KW-0723">Serine/threonine-protein kinase</keyword>
<dbReference type="SUPFAM" id="SSF52058">
    <property type="entry name" value="L domain-like"/>
    <property type="match status" value="3"/>
</dbReference>
<comment type="catalytic activity">
    <reaction evidence="15">
        <text>L-threonyl-[protein] + ATP = O-phospho-L-threonyl-[protein] + ADP + H(+)</text>
        <dbReference type="Rhea" id="RHEA:46608"/>
        <dbReference type="Rhea" id="RHEA-COMP:11060"/>
        <dbReference type="Rhea" id="RHEA-COMP:11605"/>
        <dbReference type="ChEBI" id="CHEBI:15378"/>
        <dbReference type="ChEBI" id="CHEBI:30013"/>
        <dbReference type="ChEBI" id="CHEBI:30616"/>
        <dbReference type="ChEBI" id="CHEBI:61977"/>
        <dbReference type="ChEBI" id="CHEBI:456216"/>
        <dbReference type="EC" id="2.7.11.1"/>
    </reaction>
</comment>
<reference evidence="22" key="1">
    <citation type="submission" date="2013-06" db="EMBL/GenBank/DDBJ databases">
        <authorList>
            <person name="Zhao Q."/>
        </authorList>
    </citation>
    <scope>NUCLEOTIDE SEQUENCE</scope>
    <source>
        <strain evidence="22">cv. W1943</strain>
    </source>
</reference>
<evidence type="ECO:0000256" key="11">
    <source>
        <dbReference type="ARBA" id="ARBA00022777"/>
    </source>
</evidence>
<dbReference type="EnsemblPlants" id="ORUFI01G02160.1">
    <property type="protein sequence ID" value="ORUFI01G02160.1"/>
    <property type="gene ID" value="ORUFI01G02160"/>
</dbReference>
<dbReference type="PANTHER" id="PTHR48061:SF14">
    <property type="entry name" value="LEUCINE-RICH REPEAT-CONTAINING N-TERMINAL PLANT-TYPE DOMAIN-CONTAINING PROTEIN"/>
    <property type="match status" value="1"/>
</dbReference>
<evidence type="ECO:0000256" key="16">
    <source>
        <dbReference type="ARBA" id="ARBA00048679"/>
    </source>
</evidence>
<name>A0A0E0MQZ3_ORYRU</name>
<keyword evidence="8 17" id="KW-0812">Transmembrane</keyword>
<dbReference type="Gene3D" id="3.80.10.10">
    <property type="entry name" value="Ribonuclease Inhibitor"/>
    <property type="match status" value="3"/>
</dbReference>
<evidence type="ECO:0000256" key="9">
    <source>
        <dbReference type="ARBA" id="ARBA00022729"/>
    </source>
</evidence>
<sequence>MAFIVWALLLFLLHLPTIATGSSAHFGGNNTVRCHPNQAAALLQLKQSFFWVNSPVILPTWQDGTDCCTWEGVGCDASSHLVTVLDLSGRGMYSDSFEPALFSLTSLQRLDLSMNSLGTSSTTKDAEFDRLTSLTHLNLSNSGLDGQIPMGINKLINLVSLDLSKRYVNDNSDISFNESDDEIIFTGDSYNHLQESRLMSLVENLSNLKELYLDHVDMSTNVDDWCKTLAQSVPRLQVLSLDGCSLNTPIHHSLLRLHSLTVINLQSNPGIAVNLFPDFFMGFANLTVLRLSHNNLEGWFPDKFFQLKNLRILDLSFNMNLLGHLPKVPTSLETLRLEGTNFSYAKRISSSNFNMLKELGLEGKLISKDFLTSFGLIWSLCHLELLNSELLGDSGSNLLSWIGAHKNLTCLILSEFDFSSTKPSSISNFKNLRSLWLFGCNLTRPIMSAIGDLVDLQSLDMSNCNTYSSMPSSIGNLTNLKSLYINSPGFLGPMPAAIGNLKSLKSMVFSNCEFTGPMPSTIGNLTKLQTLEIAACRFSGPIPYSIGQLKELRALFIEGCNMSGRIPNSIVNMSKLIYLGLPANYLSGKIPARLFTLPALLFLDLFGNHFSGPIQEFDAVPSYLMSLQLTSNELTGEFPKSFFELTSLIALEIDLNNLAGSVDLSSFKRLKKLRDLNLSHNNLSVIMDDEGDNSSSTYLSELKELGLACCNITKFPSILTRLSDMSYLDLSCNKISGNIPKWIWEKWSSSVVHLNLSHNMLTSMEVASYLLPFNRHFETLDLSSNMLQGQIPIPNLSAEFLDYSHNAFSSILPNFTLYLSKTWYLSMSKNNISGNIPHSICNSSLLVLNLAHNNFSGPFPSCLMEQTYFRNILNLRGNHFEGMLPTNVTRCAFQTIDLNGNKIEGRLPRALGNCTYLEVLDLGNNKIADTFPSWLGSLSNLRVLVLRSNRLYGSIGYTFEDKSGDHFPNLQIIDLASNNFTGSLHPQWFEKFISMKKYNNTGETISHRHSISDGFYQDTVTISCKGFSMTFERILTTLTAIDLSDNALEGSIPESVGKLVSLHVLNLSHNAFSGRIPPQLGGITALESLDLSSNWISGEIPQELTNLTFLTVLNLSNNQLEGKIPESRQFATFENSSYEGNAGLCGDPLPKCASWSPPSAEPHVESSSEHVDIVMFLFVGVGFGVGFAVGILMKTSWINRWFHSAVSRQRT</sequence>
<dbReference type="InterPro" id="IPR013210">
    <property type="entry name" value="LRR_N_plant-typ"/>
</dbReference>
<evidence type="ECO:0000256" key="3">
    <source>
        <dbReference type="ARBA" id="ARBA00012513"/>
    </source>
</evidence>
<organism evidence="21 22">
    <name type="scientific">Oryza rufipogon</name>
    <name type="common">Brownbeard rice</name>
    <name type="synonym">Asian wild rice</name>
    <dbReference type="NCBI Taxonomy" id="4529"/>
    <lineage>
        <taxon>Eukaryota</taxon>
        <taxon>Viridiplantae</taxon>
        <taxon>Streptophyta</taxon>
        <taxon>Embryophyta</taxon>
        <taxon>Tracheophyta</taxon>
        <taxon>Spermatophyta</taxon>
        <taxon>Magnoliopsida</taxon>
        <taxon>Liliopsida</taxon>
        <taxon>Poales</taxon>
        <taxon>Poaceae</taxon>
        <taxon>BOP clade</taxon>
        <taxon>Oryzoideae</taxon>
        <taxon>Oryzeae</taxon>
        <taxon>Oryzinae</taxon>
        <taxon>Oryza</taxon>
    </lineage>
</organism>
<evidence type="ECO:0000256" key="18">
    <source>
        <dbReference type="SAM" id="SignalP"/>
    </source>
</evidence>
<dbReference type="Proteomes" id="UP000008022">
    <property type="component" value="Unassembled WGS sequence"/>
</dbReference>
<keyword evidence="22" id="KW-1185">Reference proteome</keyword>
<keyword evidence="4" id="KW-1003">Cell membrane</keyword>
<keyword evidence="13 17" id="KW-0472">Membrane</keyword>
<evidence type="ECO:0000256" key="2">
    <source>
        <dbReference type="ARBA" id="ARBA00009592"/>
    </source>
</evidence>
<dbReference type="OMA" id="GVKNFNF"/>
<dbReference type="eggNOG" id="KOG0619">
    <property type="taxonomic scope" value="Eukaryota"/>
</dbReference>
<feature type="transmembrane region" description="Helical" evidence="17">
    <location>
        <begin position="1173"/>
        <end position="1193"/>
    </location>
</feature>
<keyword evidence="7" id="KW-0808">Transferase</keyword>
<dbReference type="FunFam" id="3.80.10.10:FF:000041">
    <property type="entry name" value="LRR receptor-like serine/threonine-protein kinase ERECTA"/>
    <property type="match status" value="1"/>
</dbReference>
<evidence type="ECO:0000256" key="7">
    <source>
        <dbReference type="ARBA" id="ARBA00022679"/>
    </source>
</evidence>
<dbReference type="Pfam" id="PF23598">
    <property type="entry name" value="LRR_14"/>
    <property type="match status" value="1"/>
</dbReference>
<dbReference type="Gramene" id="ORUFI01G02160.1">
    <property type="protein sequence ID" value="ORUFI01G02160.1"/>
    <property type="gene ID" value="ORUFI01G02160"/>
</dbReference>
<comment type="catalytic activity">
    <reaction evidence="16">
        <text>L-seryl-[protein] + ATP = O-phospho-L-seryl-[protein] + ADP + H(+)</text>
        <dbReference type="Rhea" id="RHEA:17989"/>
        <dbReference type="Rhea" id="RHEA-COMP:9863"/>
        <dbReference type="Rhea" id="RHEA-COMP:11604"/>
        <dbReference type="ChEBI" id="CHEBI:15378"/>
        <dbReference type="ChEBI" id="CHEBI:29999"/>
        <dbReference type="ChEBI" id="CHEBI:30616"/>
        <dbReference type="ChEBI" id="CHEBI:83421"/>
        <dbReference type="ChEBI" id="CHEBI:456216"/>
        <dbReference type="EC" id="2.7.11.1"/>
    </reaction>
</comment>
<evidence type="ECO:0000256" key="6">
    <source>
        <dbReference type="ARBA" id="ARBA00022614"/>
    </source>
</evidence>
<evidence type="ECO:0000313" key="21">
    <source>
        <dbReference type="EnsemblPlants" id="ORUFI01G02160.1"/>
    </source>
</evidence>
<evidence type="ECO:0000256" key="4">
    <source>
        <dbReference type="ARBA" id="ARBA00022475"/>
    </source>
</evidence>
<evidence type="ECO:0000259" key="19">
    <source>
        <dbReference type="Pfam" id="PF08263"/>
    </source>
</evidence>
<evidence type="ECO:0000256" key="15">
    <source>
        <dbReference type="ARBA" id="ARBA00047899"/>
    </source>
</evidence>
<feature type="domain" description="Disease resistance R13L4/SHOC-2-like LRR" evidence="20">
    <location>
        <begin position="424"/>
        <end position="682"/>
    </location>
</feature>
<evidence type="ECO:0000259" key="20">
    <source>
        <dbReference type="Pfam" id="PF23598"/>
    </source>
</evidence>
<feature type="chain" id="PRO_5002367936" description="non-specific serine/threonine protein kinase" evidence="18">
    <location>
        <begin position="22"/>
        <end position="1211"/>
    </location>
</feature>
<dbReference type="AlphaFoldDB" id="A0A0E0MQZ3"/>
<dbReference type="EC" id="2.7.11.1" evidence="3"/>
<dbReference type="Pfam" id="PF00560">
    <property type="entry name" value="LRR_1"/>
    <property type="match status" value="8"/>
</dbReference>
<keyword evidence="6" id="KW-0433">Leucine-rich repeat</keyword>
<dbReference type="STRING" id="4529.A0A0E0MQZ3"/>
<dbReference type="InterPro" id="IPR001611">
    <property type="entry name" value="Leu-rich_rpt"/>
</dbReference>
<evidence type="ECO:0000256" key="13">
    <source>
        <dbReference type="ARBA" id="ARBA00023136"/>
    </source>
</evidence>
<evidence type="ECO:0000313" key="22">
    <source>
        <dbReference type="Proteomes" id="UP000008022"/>
    </source>
</evidence>
<accession>A0A0E0MQZ3</accession>
<dbReference type="GO" id="GO:0004674">
    <property type="term" value="F:protein serine/threonine kinase activity"/>
    <property type="evidence" value="ECO:0007669"/>
    <property type="project" value="UniProtKB-KW"/>
</dbReference>
<keyword evidence="14" id="KW-0325">Glycoprotein</keyword>
<dbReference type="PROSITE" id="PS51450">
    <property type="entry name" value="LRR"/>
    <property type="match status" value="1"/>
</dbReference>
<protein>
    <recommendedName>
        <fullName evidence="3">non-specific serine/threonine protein kinase</fullName>
        <ecNumber evidence="3">2.7.11.1</ecNumber>
    </recommendedName>
</protein>
<evidence type="ECO:0000256" key="17">
    <source>
        <dbReference type="SAM" id="Phobius"/>
    </source>
</evidence>
<evidence type="ECO:0000256" key="1">
    <source>
        <dbReference type="ARBA" id="ARBA00004251"/>
    </source>
</evidence>
<comment type="similarity">
    <text evidence="2">Belongs to the RLP family.</text>
</comment>
<dbReference type="PANTHER" id="PTHR48061">
    <property type="entry name" value="LEUCINE-RICH REPEAT RECEPTOR PROTEIN KINASE EMS1-LIKE-RELATED"/>
    <property type="match status" value="1"/>
</dbReference>
<evidence type="ECO:0000256" key="12">
    <source>
        <dbReference type="ARBA" id="ARBA00022989"/>
    </source>
</evidence>
<dbReference type="SMART" id="SM00369">
    <property type="entry name" value="LRR_TYP"/>
    <property type="match status" value="10"/>
</dbReference>
<dbReference type="HOGENOM" id="CLU_000288_18_3_1"/>
<comment type="subcellular location">
    <subcellularLocation>
        <location evidence="1">Cell membrane</location>
        <topology evidence="1">Single-pass type I membrane protein</topology>
    </subcellularLocation>
</comment>
<evidence type="ECO:0000256" key="5">
    <source>
        <dbReference type="ARBA" id="ARBA00022527"/>
    </source>
</evidence>
<keyword evidence="10" id="KW-0677">Repeat</keyword>
<evidence type="ECO:0000256" key="8">
    <source>
        <dbReference type="ARBA" id="ARBA00022692"/>
    </source>
</evidence>
<dbReference type="InterPro" id="IPR055414">
    <property type="entry name" value="LRR_R13L4/SHOC2-like"/>
</dbReference>
<dbReference type="InterPro" id="IPR032675">
    <property type="entry name" value="LRR_dom_sf"/>
</dbReference>
<evidence type="ECO:0000256" key="10">
    <source>
        <dbReference type="ARBA" id="ARBA00022737"/>
    </source>
</evidence>
<proteinExistence type="inferred from homology"/>
<keyword evidence="11" id="KW-0418">Kinase</keyword>
<dbReference type="InterPro" id="IPR003591">
    <property type="entry name" value="Leu-rich_rpt_typical-subtyp"/>
</dbReference>
<dbReference type="FunFam" id="3.80.10.10:FF:000095">
    <property type="entry name" value="LRR receptor-like serine/threonine-protein kinase GSO1"/>
    <property type="match status" value="2"/>
</dbReference>